<dbReference type="Proteomes" id="UP000531840">
    <property type="component" value="Unassembled WGS sequence"/>
</dbReference>
<dbReference type="Pfam" id="PF13302">
    <property type="entry name" value="Acetyltransf_3"/>
    <property type="match status" value="1"/>
</dbReference>
<proteinExistence type="predicted"/>
<feature type="domain" description="N-acetyltransferase" evidence="1">
    <location>
        <begin position="14"/>
        <end position="169"/>
    </location>
</feature>
<evidence type="ECO:0000313" key="2">
    <source>
        <dbReference type="EMBL" id="NYS47184.1"/>
    </source>
</evidence>
<comment type="caution">
    <text evidence="2">The sequence shown here is derived from an EMBL/GenBank/DDBJ whole genome shotgun (WGS) entry which is preliminary data.</text>
</comment>
<keyword evidence="3" id="KW-1185">Reference proteome</keyword>
<dbReference type="SUPFAM" id="SSF55729">
    <property type="entry name" value="Acyl-CoA N-acyltransferases (Nat)"/>
    <property type="match status" value="1"/>
</dbReference>
<evidence type="ECO:0000259" key="1">
    <source>
        <dbReference type="PROSITE" id="PS51186"/>
    </source>
</evidence>
<gene>
    <name evidence="2" type="ORF">HZY85_03105</name>
</gene>
<dbReference type="PROSITE" id="PS51186">
    <property type="entry name" value="GNAT"/>
    <property type="match status" value="1"/>
</dbReference>
<dbReference type="PANTHER" id="PTHR43792">
    <property type="entry name" value="GNAT FAMILY, PUTATIVE (AFU_ORTHOLOGUE AFUA_3G00765)-RELATED-RELATED"/>
    <property type="match status" value="1"/>
</dbReference>
<sequence>MVNISGIILETERLILREFNISDLEDFYEYSKVEGVGEAAGWPHHKNVEESKEILLDFVNSKNVFAIYNKKDMKVIGSVGLHSDYNKDIFSDYINLKVVEIGYVLSKYYWLNGFMTEALNILIKYIFNELKYDIIVAGYFEGNCASERTQKKLGFKDYKKSVYYSKLLDTNFTITNTIIFKNSK</sequence>
<dbReference type="EMBL" id="JACBYF010000004">
    <property type="protein sequence ID" value="NYS47184.1"/>
    <property type="molecule type" value="Genomic_DNA"/>
</dbReference>
<name>A0ABX2T159_9BACL</name>
<protein>
    <submittedName>
        <fullName evidence="2">GNAT family N-acetyltransferase</fullName>
    </submittedName>
</protein>
<reference evidence="2 3" key="1">
    <citation type="submission" date="2020-07" db="EMBL/GenBank/DDBJ databases">
        <title>MOT database genomes.</title>
        <authorList>
            <person name="Joseph S."/>
            <person name="Aduse-Opoku J."/>
            <person name="Hashim A."/>
            <person name="Wade W."/>
            <person name="Curtis M."/>
        </authorList>
    </citation>
    <scope>NUCLEOTIDE SEQUENCE [LARGE SCALE GENOMIC DNA]</scope>
    <source>
        <strain evidence="2 3">CIP 106318</strain>
    </source>
</reference>
<dbReference type="Gene3D" id="3.40.630.30">
    <property type="match status" value="1"/>
</dbReference>
<evidence type="ECO:0000313" key="3">
    <source>
        <dbReference type="Proteomes" id="UP000531840"/>
    </source>
</evidence>
<dbReference type="InterPro" id="IPR016181">
    <property type="entry name" value="Acyl_CoA_acyltransferase"/>
</dbReference>
<organism evidence="2 3">
    <name type="scientific">Gemelliphila palaticanis</name>
    <dbReference type="NCBI Taxonomy" id="81950"/>
    <lineage>
        <taxon>Bacteria</taxon>
        <taxon>Bacillati</taxon>
        <taxon>Bacillota</taxon>
        <taxon>Bacilli</taxon>
        <taxon>Bacillales</taxon>
        <taxon>Gemellaceae</taxon>
        <taxon>Gemelliphila</taxon>
    </lineage>
</organism>
<dbReference type="RefSeq" id="WP_179940779.1">
    <property type="nucleotide sequence ID" value="NZ_JACBYF010000004.1"/>
</dbReference>
<dbReference type="InterPro" id="IPR000182">
    <property type="entry name" value="GNAT_dom"/>
</dbReference>
<accession>A0ABX2T159</accession>
<dbReference type="InterPro" id="IPR051531">
    <property type="entry name" value="N-acetyltransferase"/>
</dbReference>